<dbReference type="PANTHER" id="PTHR41521:SF4">
    <property type="entry name" value="BLR0684 PROTEIN"/>
    <property type="match status" value="1"/>
</dbReference>
<organism evidence="2 3">
    <name type="scientific">Acidocella aquatica</name>
    <dbReference type="NCBI Taxonomy" id="1922313"/>
    <lineage>
        <taxon>Bacteria</taxon>
        <taxon>Pseudomonadati</taxon>
        <taxon>Pseudomonadota</taxon>
        <taxon>Alphaproteobacteria</taxon>
        <taxon>Acetobacterales</taxon>
        <taxon>Acidocellaceae</taxon>
        <taxon>Acidocella</taxon>
    </lineage>
</organism>
<sequence length="111" mass="12540">MPAYCLFLVKSVHDRTKLVEYWATAKSSFAGYNVKMLSAYKDFEIVEGDEEFQAVVIAEFDTYENAKTWYNSAAYAPFKKLRHEGANFLTIFVDGGGNVPVEQRLLPVSGK</sequence>
<dbReference type="Pfam" id="PF07045">
    <property type="entry name" value="DUF1330"/>
    <property type="match status" value="1"/>
</dbReference>
<gene>
    <name evidence="2" type="ORF">GCM10010909_03530</name>
</gene>
<dbReference type="Proteomes" id="UP001156641">
    <property type="component" value="Unassembled WGS sequence"/>
</dbReference>
<dbReference type="PANTHER" id="PTHR41521">
    <property type="match status" value="1"/>
</dbReference>
<protein>
    <recommendedName>
        <fullName evidence="1">DUF1330 domain-containing protein</fullName>
    </recommendedName>
</protein>
<dbReference type="SUPFAM" id="SSF54909">
    <property type="entry name" value="Dimeric alpha+beta barrel"/>
    <property type="match status" value="1"/>
</dbReference>
<dbReference type="Gene3D" id="3.30.70.100">
    <property type="match status" value="1"/>
</dbReference>
<evidence type="ECO:0000259" key="1">
    <source>
        <dbReference type="Pfam" id="PF07045"/>
    </source>
</evidence>
<dbReference type="RefSeq" id="WP_284256186.1">
    <property type="nucleotide sequence ID" value="NZ_BSOS01000006.1"/>
</dbReference>
<dbReference type="InterPro" id="IPR011008">
    <property type="entry name" value="Dimeric_a/b-barrel"/>
</dbReference>
<keyword evidence="3" id="KW-1185">Reference proteome</keyword>
<reference evidence="3" key="1">
    <citation type="journal article" date="2019" name="Int. J. Syst. Evol. Microbiol.">
        <title>The Global Catalogue of Microorganisms (GCM) 10K type strain sequencing project: providing services to taxonomists for standard genome sequencing and annotation.</title>
        <authorList>
            <consortium name="The Broad Institute Genomics Platform"/>
            <consortium name="The Broad Institute Genome Sequencing Center for Infectious Disease"/>
            <person name="Wu L."/>
            <person name="Ma J."/>
        </authorList>
    </citation>
    <scope>NUCLEOTIDE SEQUENCE [LARGE SCALE GENOMIC DNA]</scope>
    <source>
        <strain evidence="3">NBRC 112502</strain>
    </source>
</reference>
<feature type="domain" description="DUF1330" evidence="1">
    <location>
        <begin position="2"/>
        <end position="95"/>
    </location>
</feature>
<proteinExistence type="predicted"/>
<evidence type="ECO:0000313" key="3">
    <source>
        <dbReference type="Proteomes" id="UP001156641"/>
    </source>
</evidence>
<comment type="caution">
    <text evidence="2">The sequence shown here is derived from an EMBL/GenBank/DDBJ whole genome shotgun (WGS) entry which is preliminary data.</text>
</comment>
<accession>A0ABQ6A6F3</accession>
<name>A0ABQ6A6F3_9PROT</name>
<dbReference type="InterPro" id="IPR010753">
    <property type="entry name" value="DUF1330"/>
</dbReference>
<evidence type="ECO:0000313" key="2">
    <source>
        <dbReference type="EMBL" id="GLR65675.1"/>
    </source>
</evidence>
<dbReference type="EMBL" id="BSOS01000006">
    <property type="protein sequence ID" value="GLR65675.1"/>
    <property type="molecule type" value="Genomic_DNA"/>
</dbReference>